<keyword evidence="1" id="KW-0175">Coiled coil</keyword>
<proteinExistence type="predicted"/>
<sequence>MKNLKHVTTLFTALMLASAVPTAAAAASVEITASMKSSIDKMITSADRTQAGKINSLYNELLTLQKQEQDWDVKINAQHTANAETLVVLNKQIKAVDGAKLDKLEADVAQTRGRHKLLLDRYSSLNKQIDAAKLLKDKDLNSALRFQATLMRIPVQLARMDIKNKEKALQTAKEQASKTIKKIRATLADNDQVKTQIKAKKSAIKTIDTSVNPVWSAFKQAVKKEEPTSVLSSLSPLVSLIRQLSDEKQNMYKLETKINDTLAAVKAQLP</sequence>
<dbReference type="AlphaFoldDB" id="A0A6G4A0J4"/>
<reference evidence="3" key="1">
    <citation type="submission" date="2020-02" db="EMBL/GenBank/DDBJ databases">
        <authorList>
            <person name="Shen X.-R."/>
            <person name="Zhang Y.-X."/>
        </authorList>
    </citation>
    <scope>NUCLEOTIDE SEQUENCE</scope>
    <source>
        <strain evidence="3">SYP-B3998</strain>
    </source>
</reference>
<gene>
    <name evidence="3" type="ORF">GK047_18085</name>
</gene>
<protein>
    <submittedName>
        <fullName evidence="3">Uncharacterized protein</fullName>
    </submittedName>
</protein>
<name>A0A6G4A0J4_9BACL</name>
<evidence type="ECO:0000313" key="3">
    <source>
        <dbReference type="EMBL" id="NEW07912.1"/>
    </source>
</evidence>
<evidence type="ECO:0000256" key="2">
    <source>
        <dbReference type="SAM" id="SignalP"/>
    </source>
</evidence>
<accession>A0A6G4A0J4</accession>
<evidence type="ECO:0000256" key="1">
    <source>
        <dbReference type="SAM" id="Coils"/>
    </source>
</evidence>
<feature type="chain" id="PRO_5026202043" evidence="2">
    <location>
        <begin position="27"/>
        <end position="270"/>
    </location>
</feature>
<dbReference type="RefSeq" id="WP_163949785.1">
    <property type="nucleotide sequence ID" value="NZ_JAAIKC010000007.1"/>
</dbReference>
<feature type="signal peptide" evidence="2">
    <location>
        <begin position="1"/>
        <end position="26"/>
    </location>
</feature>
<organism evidence="3">
    <name type="scientific">Paenibacillus sp. SYP-B3998</name>
    <dbReference type="NCBI Taxonomy" id="2678564"/>
    <lineage>
        <taxon>Bacteria</taxon>
        <taxon>Bacillati</taxon>
        <taxon>Bacillota</taxon>
        <taxon>Bacilli</taxon>
        <taxon>Bacillales</taxon>
        <taxon>Paenibacillaceae</taxon>
        <taxon>Paenibacillus</taxon>
    </lineage>
</organism>
<comment type="caution">
    <text evidence="3">The sequence shown here is derived from an EMBL/GenBank/DDBJ whole genome shotgun (WGS) entry which is preliminary data.</text>
</comment>
<feature type="coiled-coil region" evidence="1">
    <location>
        <begin position="155"/>
        <end position="182"/>
    </location>
</feature>
<dbReference type="EMBL" id="JAAIKC010000007">
    <property type="protein sequence ID" value="NEW07912.1"/>
    <property type="molecule type" value="Genomic_DNA"/>
</dbReference>
<keyword evidence="2" id="KW-0732">Signal</keyword>